<organism evidence="2 3">
    <name type="scientific">Piscinibacter terrae</name>
    <dbReference type="NCBI Taxonomy" id="2496871"/>
    <lineage>
        <taxon>Bacteria</taxon>
        <taxon>Pseudomonadati</taxon>
        <taxon>Pseudomonadota</taxon>
        <taxon>Betaproteobacteria</taxon>
        <taxon>Burkholderiales</taxon>
        <taxon>Sphaerotilaceae</taxon>
        <taxon>Piscinibacter</taxon>
    </lineage>
</organism>
<dbReference type="InterPro" id="IPR010352">
    <property type="entry name" value="DUF945"/>
</dbReference>
<dbReference type="Pfam" id="PF06097">
    <property type="entry name" value="DUF945"/>
    <property type="match status" value="1"/>
</dbReference>
<comment type="caution">
    <text evidence="2">The sequence shown here is derived from an EMBL/GenBank/DDBJ whole genome shotgun (WGS) entry which is preliminary data.</text>
</comment>
<keyword evidence="3" id="KW-1185">Reference proteome</keyword>
<protein>
    <submittedName>
        <fullName evidence="2">DUF945 domain-containing protein</fullName>
    </submittedName>
</protein>
<reference evidence="2 3" key="1">
    <citation type="submission" date="2018-08" db="EMBL/GenBank/DDBJ databases">
        <authorList>
            <person name="Khan S.A."/>
            <person name="Jeon C.O."/>
            <person name="Chun B.H."/>
            <person name="Jeong S.E."/>
        </authorList>
    </citation>
    <scope>NUCLEOTIDE SEQUENCE [LARGE SCALE GENOMIC DNA]</scope>
    <source>
        <strain evidence="2 3">S-16</strain>
    </source>
</reference>
<dbReference type="EMBL" id="QUSW01000003">
    <property type="protein sequence ID" value="RQP24369.1"/>
    <property type="molecule type" value="Genomic_DNA"/>
</dbReference>
<evidence type="ECO:0000313" key="2">
    <source>
        <dbReference type="EMBL" id="RQP24369.1"/>
    </source>
</evidence>
<dbReference type="AlphaFoldDB" id="A0A3N7JTV3"/>
<proteinExistence type="predicted"/>
<keyword evidence="1" id="KW-0472">Membrane</keyword>
<keyword evidence="1" id="KW-0812">Transmembrane</keyword>
<keyword evidence="1" id="KW-1133">Transmembrane helix</keyword>
<accession>A0A3N7JTV3</accession>
<reference evidence="2 3" key="2">
    <citation type="submission" date="2018-12" db="EMBL/GenBank/DDBJ databases">
        <title>Rhizobacter gummiphilus sp. nov., a rubber-degrading bacterium isolated from the soil of a botanical garden in Japan.</title>
        <authorList>
            <person name="Shunsuke S.S."/>
        </authorList>
    </citation>
    <scope>NUCLEOTIDE SEQUENCE [LARGE SCALE GENOMIC DNA]</scope>
    <source>
        <strain evidence="2 3">S-16</strain>
    </source>
</reference>
<evidence type="ECO:0000313" key="3">
    <source>
        <dbReference type="Proteomes" id="UP000267464"/>
    </source>
</evidence>
<evidence type="ECO:0000256" key="1">
    <source>
        <dbReference type="SAM" id="Phobius"/>
    </source>
</evidence>
<sequence length="490" mass="51685">MGRPDYTSRTGFIDHTPREEEGMNKGLIAAAAAVALAGVAVVGGAAVTGSQAMKKIQGAPAQWQAQWPLMKVVDQKYQKSLFSATHTLTLSFGCGATTDNPITIRQTIQHGPLPGFKTLAAAVIDTEIVVPDNEKKAVAALIGSDKSPFTAHTVVGFGGATSTSFSIPSMNFNAPTGEKVAWQGLSGDVKQGGGKILYDVASPGFSFSGKDEKSTVDMKLAALRIHGEMGDSAGSFWLRPGTGEFELVSLDMNATSSAQPGMPPMKVALSQLKASAENKLEGELLSNTGKFSAKGTVNDVRVDKMELQASIKRIHAPTYQRFIQRVIDTSTAACDMKQPVSPQVLMGQMQQDFAALLPHNPEYALDKLAVEIDGKRGEMSYSVGVAGATAADAQLPLMALLMTKGQLRGEAKLPSLWVEKMLGRFGGGPQGAQADPAAQAEMANVMITKFVNDGYLVKDGEMLASKISFEKGQLTVNGKAITPPGAPPQQ</sequence>
<gene>
    <name evidence="2" type="ORF">DZC73_13815</name>
</gene>
<dbReference type="Proteomes" id="UP000267464">
    <property type="component" value="Unassembled WGS sequence"/>
</dbReference>
<feature type="transmembrane region" description="Helical" evidence="1">
    <location>
        <begin position="27"/>
        <end position="47"/>
    </location>
</feature>
<name>A0A3N7JTV3_9BURK</name>